<dbReference type="PROSITE" id="PS00854">
    <property type="entry name" value="PROTEASOME_BETA_1"/>
    <property type="match status" value="1"/>
</dbReference>
<evidence type="ECO:0000259" key="9">
    <source>
        <dbReference type="PROSITE" id="PS51526"/>
    </source>
</evidence>
<dbReference type="SUPFAM" id="SSF46785">
    <property type="entry name" value="Winged helix' DNA-binding domain"/>
    <property type="match status" value="1"/>
</dbReference>
<sequence>MTLWLSAHFLVAGLILCSSAPMPTPEECEPLLTPSSLDKMFGRWNVLVGFTGGELFSNILKITESSYVTFSNGSTGLVMSEENRMGGKCFSSVTNVTIDNNMATVSVVNVTSVFHVLPSSDDCLVLSINSTLGNLENLLKFLNVSGGPAAEGSTMRSLYLMGRESTVKDSDLQMFKNQASCLGIPVEPGFYYDPKTDQGVFGFSRMTCAVKLLLLVAAVAIGSNTEIGSDLVDGSNSIPVAKECDGLNKTLPRDELHQIVGDWVLVWSVTDNEKYWDDYSNISTSHVEMRLRPDNTTIWFHERNLFLDKSCVTFILNMSSSDPAPSDPALNMSSSDPAPSDPALNMSASDPDPAHHTLYTISATMEKAGVVEPYDDSGVVDVYESSSDALVLVYTNKDGRYLLIYRREGHHSDMEQLKAAHSDHEKRGECLGFPVNRTLTYDGVAAGGGEAPVCDVTRLLKKTLCRHFLHIFNMECGLKLSFWEDGPRPGQFHSFPGGSSSSGPGTACGPVRHTLNPMVTGTSVLGVKFTGGVMIAADMLGSYGSLARFRNISRLMKVNNNTILGASGDYADYQHLKQVIEQMVIDEELLGDGHSYSPKAVHSWLTRVMYNRRSKMNPLWNTVVIGGFYNGESFLGYVDKLGVAYEAPTVATGFGAYLAQPLMREVVENKVEITKQEARELLERCLKVLYYRDARSYNKHEIAIVTEEGVEIIGPLSSETNWDIAHLLVRMSEDQQHQRADAPRRSEGSLEAVEGDTEPSMLLQKLKNNISKSVQTKVDQILQDVQRFSDNDKLYLYLQLPSGPGAADKSVGDSSLFNTADQLHTCNWIRSHLEEHSDTCLPKQDVYETYRRHCDNLQHRPLSAANFGKIIRDIFPNIKARRLGGRGHVLMPQPSASLCTVAVVTGVEFHNLWTDTYCYSGIRRKTVLNMPLLPNLDLKSDPAELTELVQTYKQEVTEAACELICDWAQKILKRSFDTVVEIARYLIQEHIVNPRCSQAELVTSATLAGGPAKPHKVMKKVAVPSRVEADPADQKVLACVSVHFLLEGTRRLAEGSTRRQVEAFMKQLPRILPRSSIPDKTQLSVRSSPPSLAPKDASGVGGASGPGGPAAAVAASGGGVKVIAMATLPQQQGGPVPVMILPQGCLSYEREKVAPPPAPPPAQQQHAAAAPTSVVQKARGNIKRPLELLTSGGAAGVSAGSANAPPVKRKRGRPRKPRPEDALPAPPLPPQAPPPAPPCHPPIITSLTGGVIQKASSSSSSSSQPVLELVLSQLPAVSEQRGMVVQCQPGGAVERDRHARPLLLLQTSGNPSWELAAAAGRTPMVETSGNPSWELAAAAGRTPMVEEERHVNLPTPPSPSSSTVVKSEEDAGPEISSTSSKREGH</sequence>
<dbReference type="InterPro" id="IPR016050">
    <property type="entry name" value="Proteasome_bsu_CS"/>
</dbReference>
<organism evidence="10 11">
    <name type="scientific">Scophthalmus maximus</name>
    <name type="common">Turbot</name>
    <name type="synonym">Psetta maxima</name>
    <dbReference type="NCBI Taxonomy" id="52904"/>
    <lineage>
        <taxon>Eukaryota</taxon>
        <taxon>Metazoa</taxon>
        <taxon>Chordata</taxon>
        <taxon>Craniata</taxon>
        <taxon>Vertebrata</taxon>
        <taxon>Euteleostomi</taxon>
        <taxon>Actinopterygii</taxon>
        <taxon>Neopterygii</taxon>
        <taxon>Teleostei</taxon>
        <taxon>Neoteleostei</taxon>
        <taxon>Acanthomorphata</taxon>
        <taxon>Carangaria</taxon>
        <taxon>Pleuronectiformes</taxon>
        <taxon>Pleuronectoidei</taxon>
        <taxon>Scophthalmidae</taxon>
        <taxon>Scophthalmus</taxon>
    </lineage>
</organism>
<keyword evidence="8" id="KW-0732">Signal</keyword>
<keyword evidence="11" id="KW-1185">Reference proteome</keyword>
<evidence type="ECO:0000256" key="6">
    <source>
        <dbReference type="ARBA" id="ARBA00023242"/>
    </source>
</evidence>
<feature type="compositionally biased region" description="Low complexity" evidence="7">
    <location>
        <begin position="1196"/>
        <end position="1206"/>
    </location>
</feature>
<feature type="signal peptide" evidence="8">
    <location>
        <begin position="1"/>
        <end position="19"/>
    </location>
</feature>
<evidence type="ECO:0000256" key="8">
    <source>
        <dbReference type="SAM" id="SignalP"/>
    </source>
</evidence>
<dbReference type="PROSITE" id="PS51526">
    <property type="entry name" value="RFX_DBD"/>
    <property type="match status" value="1"/>
</dbReference>
<feature type="compositionally biased region" description="Low complexity" evidence="7">
    <location>
        <begin position="325"/>
        <end position="343"/>
    </location>
</feature>
<reference evidence="10 11" key="1">
    <citation type="submission" date="2017-12" db="EMBL/GenBank/DDBJ databases">
        <title>Integrating genomic resources of turbot (Scophthalmus maximus) in depth evaluation of genetic and physical mapping variation across individuals.</title>
        <authorList>
            <person name="Martinez P."/>
        </authorList>
    </citation>
    <scope>NUCLEOTIDE SEQUENCE [LARGE SCALE GENOMIC DNA]</scope>
</reference>
<feature type="region of interest" description="Disordered" evidence="7">
    <location>
        <begin position="1151"/>
        <end position="1176"/>
    </location>
</feature>
<dbReference type="GO" id="GO:0000981">
    <property type="term" value="F:DNA-binding transcription factor activity, RNA polymerase II-specific"/>
    <property type="evidence" value="ECO:0007669"/>
    <property type="project" value="TreeGrafter"/>
</dbReference>
<dbReference type="SUPFAM" id="SSF56235">
    <property type="entry name" value="N-terminal nucleophile aminohydrolases (Ntn hydrolases)"/>
    <property type="match status" value="1"/>
</dbReference>
<dbReference type="InterPro" id="IPR029055">
    <property type="entry name" value="Ntn_hydrolases_N"/>
</dbReference>
<evidence type="ECO:0000313" key="11">
    <source>
        <dbReference type="Proteomes" id="UP000246464"/>
    </source>
</evidence>
<dbReference type="Gene3D" id="3.60.20.10">
    <property type="entry name" value="Glutamine Phosphoribosylpyrophosphate, subunit 1, domain 1"/>
    <property type="match status" value="1"/>
</dbReference>
<dbReference type="InterPro" id="IPR036388">
    <property type="entry name" value="WH-like_DNA-bd_sf"/>
</dbReference>
<dbReference type="InterPro" id="IPR023333">
    <property type="entry name" value="Proteasome_suB-type"/>
</dbReference>
<evidence type="ECO:0000313" key="10">
    <source>
        <dbReference type="EMBL" id="AWP21213.1"/>
    </source>
</evidence>
<dbReference type="SUPFAM" id="SSF50814">
    <property type="entry name" value="Lipocalins"/>
    <property type="match status" value="1"/>
</dbReference>
<dbReference type="InterPro" id="IPR003150">
    <property type="entry name" value="DNA-bd_RFX"/>
</dbReference>
<feature type="compositionally biased region" description="Basic residues" evidence="7">
    <location>
        <begin position="1207"/>
        <end position="1216"/>
    </location>
</feature>
<dbReference type="CDD" id="cd03760">
    <property type="entry name" value="proteasome_beta_type_4"/>
    <property type="match status" value="1"/>
</dbReference>
<comment type="subcellular location">
    <subcellularLocation>
        <location evidence="1">Nucleus</location>
    </subcellularLocation>
</comment>
<dbReference type="InterPro" id="IPR016295">
    <property type="entry name" value="Proteasome_beta4"/>
</dbReference>
<dbReference type="GO" id="GO:0000978">
    <property type="term" value="F:RNA polymerase II cis-regulatory region sequence-specific DNA binding"/>
    <property type="evidence" value="ECO:0007669"/>
    <property type="project" value="TreeGrafter"/>
</dbReference>
<feature type="region of interest" description="Disordered" evidence="7">
    <location>
        <begin position="1075"/>
        <end position="1111"/>
    </location>
</feature>
<gene>
    <name evidence="10" type="ORF">SMAX5B_003141</name>
</gene>
<dbReference type="PANTHER" id="PTHR12619:SF18">
    <property type="entry name" value="DNA-BINDING PROTEIN RFX5"/>
    <property type="match status" value="1"/>
</dbReference>
<dbReference type="GO" id="GO:0005839">
    <property type="term" value="C:proteasome core complex"/>
    <property type="evidence" value="ECO:0007669"/>
    <property type="project" value="InterPro"/>
</dbReference>
<dbReference type="Pfam" id="PF02257">
    <property type="entry name" value="RFX_DNA_binding"/>
    <property type="match status" value="1"/>
</dbReference>
<dbReference type="Gene3D" id="6.10.140.1290">
    <property type="match status" value="1"/>
</dbReference>
<accession>A0A2U9CYJ9</accession>
<feature type="domain" description="RFX-type winged-helix" evidence="9">
    <location>
        <begin position="825"/>
        <end position="926"/>
    </location>
</feature>
<dbReference type="FunFam" id="1.10.10.10:FF:000422">
    <property type="entry name" value="DNA-binding protein RFX7"/>
    <property type="match status" value="1"/>
</dbReference>
<feature type="compositionally biased region" description="Gly residues" evidence="7">
    <location>
        <begin position="1099"/>
        <end position="1108"/>
    </location>
</feature>
<dbReference type="Gene3D" id="2.40.128.20">
    <property type="match status" value="2"/>
</dbReference>
<evidence type="ECO:0000256" key="3">
    <source>
        <dbReference type="ARBA" id="ARBA00022490"/>
    </source>
</evidence>
<dbReference type="Pfam" id="PF18326">
    <property type="entry name" value="RFX5_N"/>
    <property type="match status" value="1"/>
</dbReference>
<evidence type="ECO:0000256" key="5">
    <source>
        <dbReference type="ARBA" id="ARBA00023125"/>
    </source>
</evidence>
<dbReference type="Proteomes" id="UP000246464">
    <property type="component" value="Chromosome 22"/>
</dbReference>
<evidence type="ECO:0000256" key="7">
    <source>
        <dbReference type="SAM" id="MobiDB-lite"/>
    </source>
</evidence>
<keyword evidence="5 10" id="KW-0238">DNA-binding</keyword>
<feature type="compositionally biased region" description="Pro residues" evidence="7">
    <location>
        <begin position="1224"/>
        <end position="1241"/>
    </location>
</feature>
<feature type="region of interest" description="Disordered" evidence="7">
    <location>
        <begin position="1338"/>
        <end position="1385"/>
    </location>
</feature>
<evidence type="ECO:0000256" key="4">
    <source>
        <dbReference type="ARBA" id="ARBA00022942"/>
    </source>
</evidence>
<name>A0A2U9CYJ9_SCOMX</name>
<dbReference type="GO" id="GO:0005634">
    <property type="term" value="C:nucleus"/>
    <property type="evidence" value="ECO:0007669"/>
    <property type="project" value="UniProtKB-SubCell"/>
</dbReference>
<feature type="chain" id="PRO_5015917451" description="Proteasome subunit beta type-4" evidence="8">
    <location>
        <begin position="20"/>
        <end position="1385"/>
    </location>
</feature>
<dbReference type="EMBL" id="CP026264">
    <property type="protein sequence ID" value="AWP21213.1"/>
    <property type="molecule type" value="Genomic_DNA"/>
</dbReference>
<dbReference type="InterPro" id="IPR012674">
    <property type="entry name" value="Calycin"/>
</dbReference>
<feature type="region of interest" description="Disordered" evidence="7">
    <location>
        <begin position="735"/>
        <end position="756"/>
    </location>
</feature>
<protein>
    <recommendedName>
        <fullName evidence="2">Proteasome subunit beta type-4</fullName>
    </recommendedName>
</protein>
<dbReference type="InterPro" id="IPR039779">
    <property type="entry name" value="RFX-like"/>
</dbReference>
<dbReference type="STRING" id="52904.ENSSMAP00000025791"/>
<evidence type="ECO:0000256" key="1">
    <source>
        <dbReference type="ARBA" id="ARBA00004123"/>
    </source>
</evidence>
<feature type="region of interest" description="Disordered" evidence="7">
    <location>
        <begin position="325"/>
        <end position="349"/>
    </location>
</feature>
<dbReference type="PROSITE" id="PS51476">
    <property type="entry name" value="PROTEASOME_BETA_2"/>
    <property type="match status" value="1"/>
</dbReference>
<dbReference type="GO" id="GO:0051603">
    <property type="term" value="P:proteolysis involved in protein catabolic process"/>
    <property type="evidence" value="ECO:0007669"/>
    <property type="project" value="InterPro"/>
</dbReference>
<dbReference type="InterPro" id="IPR001353">
    <property type="entry name" value="Proteasome_sua/b"/>
</dbReference>
<keyword evidence="6" id="KW-0539">Nucleus</keyword>
<dbReference type="Pfam" id="PF00227">
    <property type="entry name" value="Proteasome"/>
    <property type="match status" value="1"/>
</dbReference>
<dbReference type="FunFam" id="3.60.20.10:FF:000014">
    <property type="entry name" value="Proteasome subunit beta type-7"/>
    <property type="match status" value="1"/>
</dbReference>
<keyword evidence="4" id="KW-0647">Proteasome</keyword>
<evidence type="ECO:0000256" key="2">
    <source>
        <dbReference type="ARBA" id="ARBA00016157"/>
    </source>
</evidence>
<feature type="region of interest" description="Disordered" evidence="7">
    <location>
        <begin position="1193"/>
        <end position="1246"/>
    </location>
</feature>
<feature type="compositionally biased region" description="Polar residues" evidence="7">
    <location>
        <begin position="1078"/>
        <end position="1090"/>
    </location>
</feature>
<dbReference type="InterPro" id="IPR036390">
    <property type="entry name" value="WH_DNA-bd_sf"/>
</dbReference>
<feature type="compositionally biased region" description="Basic and acidic residues" evidence="7">
    <location>
        <begin position="735"/>
        <end position="748"/>
    </location>
</feature>
<dbReference type="PANTHER" id="PTHR12619">
    <property type="entry name" value="RFX TRANSCRIPTION FACTOR FAMILY"/>
    <property type="match status" value="1"/>
</dbReference>
<proteinExistence type="predicted"/>
<keyword evidence="3" id="KW-0963">Cytoplasm</keyword>
<dbReference type="Gene3D" id="1.10.10.10">
    <property type="entry name" value="Winged helix-like DNA-binding domain superfamily/Winged helix DNA-binding domain"/>
    <property type="match status" value="1"/>
</dbReference>